<feature type="transmembrane region" description="Helical" evidence="2">
    <location>
        <begin position="30"/>
        <end position="54"/>
    </location>
</feature>
<sequence length="228" mass="26163">MASLILISGFGFIFGRIRNIYPSVKRLFDILLAIIGLIFVGPFLFLFSVIIKIYDRGPIFYRGVRVGLHGVQFRIFKFRSMVIDAETLGGPSTSGNDSRITPIGKFLRKFKIDELPQLFNVFLGDMSFVGPRPEVQQYVDLYTEEEKKILSVRPGITDFASLWNSDEGAVLEKADDPEKAYLELIRPTKLLLQMKYVNEMSMWIDIKLIFNTVWAVVSRRKPEILNEI</sequence>
<dbReference type="PANTHER" id="PTHR30576">
    <property type="entry name" value="COLANIC BIOSYNTHESIS UDP-GLUCOSE LIPID CARRIER TRANSFERASE"/>
    <property type="match status" value="1"/>
</dbReference>
<evidence type="ECO:0000313" key="5">
    <source>
        <dbReference type="Proteomes" id="UP000233256"/>
    </source>
</evidence>
<keyword evidence="2" id="KW-0472">Membrane</keyword>
<keyword evidence="4" id="KW-0808">Transferase</keyword>
<organism evidence="4 5">
    <name type="scientific">Candidatus Wallbacteria bacterium HGW-Wallbacteria-1</name>
    <dbReference type="NCBI Taxonomy" id="2013854"/>
    <lineage>
        <taxon>Bacteria</taxon>
        <taxon>Candidatus Walliibacteriota</taxon>
    </lineage>
</organism>
<evidence type="ECO:0000256" key="2">
    <source>
        <dbReference type="SAM" id="Phobius"/>
    </source>
</evidence>
<dbReference type="Pfam" id="PF02397">
    <property type="entry name" value="Bac_transf"/>
    <property type="match status" value="1"/>
</dbReference>
<dbReference type="Proteomes" id="UP000233256">
    <property type="component" value="Unassembled WGS sequence"/>
</dbReference>
<evidence type="ECO:0000256" key="1">
    <source>
        <dbReference type="ARBA" id="ARBA00006464"/>
    </source>
</evidence>
<comment type="similarity">
    <text evidence="1">Belongs to the bacterial sugar transferase family.</text>
</comment>
<keyword evidence="2" id="KW-0812">Transmembrane</keyword>
<comment type="caution">
    <text evidence="4">The sequence shown here is derived from an EMBL/GenBank/DDBJ whole genome shotgun (WGS) entry which is preliminary data.</text>
</comment>
<evidence type="ECO:0000259" key="3">
    <source>
        <dbReference type="Pfam" id="PF02397"/>
    </source>
</evidence>
<name>A0A2N1PP45_9BACT</name>
<dbReference type="PANTHER" id="PTHR30576:SF20">
    <property type="entry name" value="QUINOVOSAMINEPHOSPHOTRANSFERAE-RELATED"/>
    <property type="match status" value="1"/>
</dbReference>
<reference evidence="4 5" key="1">
    <citation type="journal article" date="2017" name="ISME J.">
        <title>Potential for microbial H2 and metal transformations associated with novel bacteria and archaea in deep terrestrial subsurface sediments.</title>
        <authorList>
            <person name="Hernsdorf A.W."/>
            <person name="Amano Y."/>
            <person name="Miyakawa K."/>
            <person name="Ise K."/>
            <person name="Suzuki Y."/>
            <person name="Anantharaman K."/>
            <person name="Probst A."/>
            <person name="Burstein D."/>
            <person name="Thomas B.C."/>
            <person name="Banfield J.F."/>
        </authorList>
    </citation>
    <scope>NUCLEOTIDE SEQUENCE [LARGE SCALE GENOMIC DNA]</scope>
    <source>
        <strain evidence="4">HGW-Wallbacteria-1</strain>
    </source>
</reference>
<keyword evidence="2" id="KW-1133">Transmembrane helix</keyword>
<evidence type="ECO:0000313" key="4">
    <source>
        <dbReference type="EMBL" id="PKK90117.1"/>
    </source>
</evidence>
<feature type="domain" description="Bacterial sugar transferase" evidence="3">
    <location>
        <begin position="25"/>
        <end position="217"/>
    </location>
</feature>
<dbReference type="EMBL" id="PGXC01000008">
    <property type="protein sequence ID" value="PKK90117.1"/>
    <property type="molecule type" value="Genomic_DNA"/>
</dbReference>
<dbReference type="GO" id="GO:0016780">
    <property type="term" value="F:phosphotransferase activity, for other substituted phosphate groups"/>
    <property type="evidence" value="ECO:0007669"/>
    <property type="project" value="TreeGrafter"/>
</dbReference>
<accession>A0A2N1PP45</accession>
<protein>
    <submittedName>
        <fullName evidence="4">Glycosyl transferase</fullName>
    </submittedName>
</protein>
<dbReference type="InterPro" id="IPR003362">
    <property type="entry name" value="Bact_transf"/>
</dbReference>
<proteinExistence type="inferred from homology"/>
<gene>
    <name evidence="4" type="ORF">CVV64_11340</name>
</gene>
<dbReference type="AlphaFoldDB" id="A0A2N1PP45"/>